<dbReference type="Proteomes" id="UP000319976">
    <property type="component" value="Chromosome"/>
</dbReference>
<reference evidence="2 3" key="1">
    <citation type="submission" date="2019-02" db="EMBL/GenBank/DDBJ databases">
        <title>Deep-cultivation of Planctomycetes and their phenomic and genomic characterization uncovers novel biology.</title>
        <authorList>
            <person name="Wiegand S."/>
            <person name="Jogler M."/>
            <person name="Boedeker C."/>
            <person name="Pinto D."/>
            <person name="Vollmers J."/>
            <person name="Rivas-Marin E."/>
            <person name="Kohn T."/>
            <person name="Peeters S.H."/>
            <person name="Heuer A."/>
            <person name="Rast P."/>
            <person name="Oberbeckmann S."/>
            <person name="Bunk B."/>
            <person name="Jeske O."/>
            <person name="Meyerdierks A."/>
            <person name="Storesund J.E."/>
            <person name="Kallscheuer N."/>
            <person name="Luecker S."/>
            <person name="Lage O.M."/>
            <person name="Pohl T."/>
            <person name="Merkel B.J."/>
            <person name="Hornburger P."/>
            <person name="Mueller R.-W."/>
            <person name="Bruemmer F."/>
            <person name="Labrenz M."/>
            <person name="Spormann A.M."/>
            <person name="Op den Camp H."/>
            <person name="Overmann J."/>
            <person name="Amann R."/>
            <person name="Jetten M.S.M."/>
            <person name="Mascher T."/>
            <person name="Medema M.H."/>
            <person name="Devos D.P."/>
            <person name="Kaster A.-K."/>
            <person name="Ovreas L."/>
            <person name="Rohde M."/>
            <person name="Galperin M.Y."/>
            <person name="Jogler C."/>
        </authorList>
    </citation>
    <scope>NUCLEOTIDE SEQUENCE [LARGE SCALE GENOMIC DNA]</scope>
    <source>
        <strain evidence="2 3">V22</strain>
    </source>
</reference>
<proteinExistence type="predicted"/>
<protein>
    <submittedName>
        <fullName evidence="2">Uncharacterized protein</fullName>
    </submittedName>
</protein>
<sequence precursor="true">MLKKFLFVVIPFSLIGGAAVADDDIFAELENFDAESIVELDTEDFDLDIDELSAEAFDINELAVDGEELAEELCGFFRYRRYGWGRGYRGFGYRNYGCYNRYYSCYRPCYNYYRVCYPVYRSYWCW</sequence>
<dbReference type="EMBL" id="CP036316">
    <property type="protein sequence ID" value="QDT66756.1"/>
    <property type="molecule type" value="Genomic_DNA"/>
</dbReference>
<organism evidence="2 3">
    <name type="scientific">Calycomorphotria hydatis</name>
    <dbReference type="NCBI Taxonomy" id="2528027"/>
    <lineage>
        <taxon>Bacteria</taxon>
        <taxon>Pseudomonadati</taxon>
        <taxon>Planctomycetota</taxon>
        <taxon>Planctomycetia</taxon>
        <taxon>Planctomycetales</taxon>
        <taxon>Planctomycetaceae</taxon>
        <taxon>Calycomorphotria</taxon>
    </lineage>
</organism>
<name>A0A517TEF8_9PLAN</name>
<gene>
    <name evidence="2" type="ORF">V22_40270</name>
</gene>
<evidence type="ECO:0000256" key="1">
    <source>
        <dbReference type="SAM" id="SignalP"/>
    </source>
</evidence>
<feature type="signal peptide" evidence="1">
    <location>
        <begin position="1"/>
        <end position="21"/>
    </location>
</feature>
<dbReference type="AlphaFoldDB" id="A0A517TEF8"/>
<evidence type="ECO:0000313" key="2">
    <source>
        <dbReference type="EMBL" id="QDT66756.1"/>
    </source>
</evidence>
<dbReference type="RefSeq" id="WP_145266131.1">
    <property type="nucleotide sequence ID" value="NZ_CP036316.1"/>
</dbReference>
<accession>A0A517TEF8</accession>
<dbReference type="KEGG" id="chya:V22_40270"/>
<feature type="chain" id="PRO_5022113381" evidence="1">
    <location>
        <begin position="22"/>
        <end position="126"/>
    </location>
</feature>
<keyword evidence="3" id="KW-1185">Reference proteome</keyword>
<evidence type="ECO:0000313" key="3">
    <source>
        <dbReference type="Proteomes" id="UP000319976"/>
    </source>
</evidence>
<keyword evidence="1" id="KW-0732">Signal</keyword>